<dbReference type="FunFam" id="3.60.15.10:FF:000013">
    <property type="entry name" value="Persulfide dioxygenase ETHE1, mitochondrial"/>
    <property type="match status" value="1"/>
</dbReference>
<dbReference type="GO" id="GO:0016787">
    <property type="term" value="F:hydrolase activity"/>
    <property type="evidence" value="ECO:0007669"/>
    <property type="project" value="UniProtKB-KW"/>
</dbReference>
<dbReference type="GO" id="GO:0050313">
    <property type="term" value="F:sulfur dioxygenase activity"/>
    <property type="evidence" value="ECO:0007669"/>
    <property type="project" value="InterPro"/>
</dbReference>
<dbReference type="CDD" id="cd07724">
    <property type="entry name" value="POD-like_MBL-fold"/>
    <property type="match status" value="1"/>
</dbReference>
<evidence type="ECO:0000256" key="2">
    <source>
        <dbReference type="ARBA" id="ARBA00006759"/>
    </source>
</evidence>
<dbReference type="PANTHER" id="PTHR43084">
    <property type="entry name" value="PERSULFIDE DIOXYGENASE ETHE1"/>
    <property type="match status" value="1"/>
</dbReference>
<name>A0A2S7UZ72_9GAMM</name>
<dbReference type="EMBL" id="MSCH01000003">
    <property type="protein sequence ID" value="PQJ54581.1"/>
    <property type="molecule type" value="Genomic_DNA"/>
</dbReference>
<evidence type="ECO:0000256" key="5">
    <source>
        <dbReference type="ARBA" id="ARBA00022964"/>
    </source>
</evidence>
<keyword evidence="8" id="KW-0408">Iron</keyword>
<accession>A0A2S7UZ72</accession>
<keyword evidence="11" id="KW-1185">Reference proteome</keyword>
<evidence type="ECO:0000259" key="9">
    <source>
        <dbReference type="PROSITE" id="PS50206"/>
    </source>
</evidence>
<evidence type="ECO:0000256" key="7">
    <source>
        <dbReference type="ARBA" id="ARBA00023002"/>
    </source>
</evidence>
<feature type="domain" description="Rhodanese" evidence="9">
    <location>
        <begin position="260"/>
        <end position="359"/>
    </location>
</feature>
<keyword evidence="3" id="KW-0479">Metal-binding</keyword>
<keyword evidence="7" id="KW-0560">Oxidoreductase</keyword>
<evidence type="ECO:0000256" key="6">
    <source>
        <dbReference type="ARBA" id="ARBA00022990"/>
    </source>
</evidence>
<dbReference type="Gene3D" id="3.60.15.10">
    <property type="entry name" value="Ribonuclease Z/Hydroxyacylglutathione hydrolase-like"/>
    <property type="match status" value="1"/>
</dbReference>
<dbReference type="AlphaFoldDB" id="A0A2S7UZ72"/>
<dbReference type="RefSeq" id="WP_105053100.1">
    <property type="nucleotide sequence ID" value="NZ_BMYG01000001.1"/>
</dbReference>
<dbReference type="GO" id="GO:0070813">
    <property type="term" value="P:hydrogen sulfide metabolic process"/>
    <property type="evidence" value="ECO:0007669"/>
    <property type="project" value="TreeGrafter"/>
</dbReference>
<proteinExistence type="inferred from homology"/>
<dbReference type="SMART" id="SM00849">
    <property type="entry name" value="Lactamase_B"/>
    <property type="match status" value="1"/>
</dbReference>
<dbReference type="InterPro" id="IPR051682">
    <property type="entry name" value="Mito_Persulfide_Diox"/>
</dbReference>
<evidence type="ECO:0000313" key="10">
    <source>
        <dbReference type="EMBL" id="PQJ54581.1"/>
    </source>
</evidence>
<evidence type="ECO:0000256" key="8">
    <source>
        <dbReference type="ARBA" id="ARBA00023004"/>
    </source>
</evidence>
<dbReference type="InterPro" id="IPR036873">
    <property type="entry name" value="Rhodanese-like_dom_sf"/>
</dbReference>
<dbReference type="GO" id="GO:0046872">
    <property type="term" value="F:metal ion binding"/>
    <property type="evidence" value="ECO:0007669"/>
    <property type="project" value="UniProtKB-KW"/>
</dbReference>
<dbReference type="Pfam" id="PF00581">
    <property type="entry name" value="Rhodanese"/>
    <property type="match status" value="1"/>
</dbReference>
<dbReference type="CDD" id="cd00158">
    <property type="entry name" value="RHOD"/>
    <property type="match status" value="1"/>
</dbReference>
<dbReference type="Pfam" id="PF00753">
    <property type="entry name" value="Lactamase_B"/>
    <property type="match status" value="1"/>
</dbReference>
<comment type="caution">
    <text evidence="10">The sequence shown here is derived from an EMBL/GenBank/DDBJ whole genome shotgun (WGS) entry which is preliminary data.</text>
</comment>
<comment type="cofactor">
    <cofactor evidence="1">
        <name>Fe(2+)</name>
        <dbReference type="ChEBI" id="CHEBI:29033"/>
    </cofactor>
</comment>
<dbReference type="SUPFAM" id="SSF52821">
    <property type="entry name" value="Rhodanese/Cell cycle control phosphatase"/>
    <property type="match status" value="1"/>
</dbReference>
<dbReference type="SMART" id="SM00450">
    <property type="entry name" value="RHOD"/>
    <property type="match status" value="1"/>
</dbReference>
<dbReference type="OrthoDB" id="9784009at2"/>
<sequence>MIFRQLFDAKSSTYTYLLADEQSKAAVLIDPVFEQVNRDVALLNELGLTLTYALDTHCHADHVTGSWLLKHKTNCKIASAKSIHAQNSDISLVNGDIIKFGQYELDVRATPGHTEGCLTYVCHSQKIAFTGDALLIRGCGRCDFQQGSASQLFDSIHQQIFSLSNDFQLYPGHDYSGRCSTSVAEEKQFNARLGGNASREDFVGYMNNMSLPHPKFIDIALPANVLSGKPETLPEEPNWAPVELSYSGIYQVTSYWVANNLNKVTLLDVREPNEITMSKVQSKIKSKVGQDKAVIEIPLGQLESNIDTIPTDKPIVVLCRSGRRSALAVTMLNKSGLTNVANIKGGMLDWQEQGLPLSI</sequence>
<dbReference type="InterPro" id="IPR044528">
    <property type="entry name" value="POD-like_MBL-fold"/>
</dbReference>
<keyword evidence="6" id="KW-0007">Acetylation</keyword>
<dbReference type="GO" id="GO:0006749">
    <property type="term" value="P:glutathione metabolic process"/>
    <property type="evidence" value="ECO:0007669"/>
    <property type="project" value="InterPro"/>
</dbReference>
<keyword evidence="10" id="KW-0378">Hydrolase</keyword>
<comment type="similarity">
    <text evidence="2">Belongs to the metallo-beta-lactamase superfamily. Glyoxalase II family.</text>
</comment>
<evidence type="ECO:0000256" key="3">
    <source>
        <dbReference type="ARBA" id="ARBA00022723"/>
    </source>
</evidence>
<dbReference type="InterPro" id="IPR001279">
    <property type="entry name" value="Metallo-B-lactamas"/>
</dbReference>
<evidence type="ECO:0000256" key="4">
    <source>
        <dbReference type="ARBA" id="ARBA00022946"/>
    </source>
</evidence>
<dbReference type="InterPro" id="IPR001763">
    <property type="entry name" value="Rhodanese-like_dom"/>
</dbReference>
<reference evidence="10 11" key="1">
    <citation type="submission" date="2016-12" db="EMBL/GenBank/DDBJ databases">
        <title>Diversity of luminous bacteria.</title>
        <authorList>
            <person name="Yoshizawa S."/>
            <person name="Kogure K."/>
        </authorList>
    </citation>
    <scope>NUCLEOTIDE SEQUENCE [LARGE SCALE GENOMIC DNA]</scope>
    <source>
        <strain evidence="10 11">SA4-48</strain>
    </source>
</reference>
<dbReference type="Gene3D" id="3.40.250.10">
    <property type="entry name" value="Rhodanese-like domain"/>
    <property type="match status" value="1"/>
</dbReference>
<keyword evidence="5" id="KW-0223">Dioxygenase</keyword>
<protein>
    <submittedName>
        <fullName evidence="10">MBL fold metallo-hydrolase</fullName>
    </submittedName>
</protein>
<evidence type="ECO:0000256" key="1">
    <source>
        <dbReference type="ARBA" id="ARBA00001954"/>
    </source>
</evidence>
<dbReference type="SUPFAM" id="SSF56281">
    <property type="entry name" value="Metallo-hydrolase/oxidoreductase"/>
    <property type="match status" value="1"/>
</dbReference>
<dbReference type="Proteomes" id="UP000239007">
    <property type="component" value="Unassembled WGS sequence"/>
</dbReference>
<gene>
    <name evidence="10" type="ORF">BTO11_13620</name>
</gene>
<dbReference type="InterPro" id="IPR036866">
    <property type="entry name" value="RibonucZ/Hydroxyglut_hydro"/>
</dbReference>
<dbReference type="PANTHER" id="PTHR43084:SF1">
    <property type="entry name" value="PERSULFIDE DIOXYGENASE ETHE1, MITOCHONDRIAL"/>
    <property type="match status" value="1"/>
</dbReference>
<keyword evidence="4" id="KW-0809">Transit peptide</keyword>
<evidence type="ECO:0000313" key="11">
    <source>
        <dbReference type="Proteomes" id="UP000239007"/>
    </source>
</evidence>
<organism evidence="10 11">
    <name type="scientific">Psychrosphaera saromensis</name>
    <dbReference type="NCBI Taxonomy" id="716813"/>
    <lineage>
        <taxon>Bacteria</taxon>
        <taxon>Pseudomonadati</taxon>
        <taxon>Pseudomonadota</taxon>
        <taxon>Gammaproteobacteria</taxon>
        <taxon>Alteromonadales</taxon>
        <taxon>Pseudoalteromonadaceae</taxon>
        <taxon>Psychrosphaera</taxon>
    </lineage>
</organism>
<dbReference type="PROSITE" id="PS50206">
    <property type="entry name" value="RHODANESE_3"/>
    <property type="match status" value="1"/>
</dbReference>